<dbReference type="PANTHER" id="PTHR12917:SF18">
    <property type="entry name" value="DNA DAMAGE-INDUCIBLE PROTEIN 1-LIKE"/>
    <property type="match status" value="1"/>
</dbReference>
<organism evidence="2 3">
    <name type="scientific">Escallonia herrerae</name>
    <dbReference type="NCBI Taxonomy" id="1293975"/>
    <lineage>
        <taxon>Eukaryota</taxon>
        <taxon>Viridiplantae</taxon>
        <taxon>Streptophyta</taxon>
        <taxon>Embryophyta</taxon>
        <taxon>Tracheophyta</taxon>
        <taxon>Spermatophyta</taxon>
        <taxon>Magnoliopsida</taxon>
        <taxon>eudicotyledons</taxon>
        <taxon>Gunneridae</taxon>
        <taxon>Pentapetalae</taxon>
        <taxon>asterids</taxon>
        <taxon>campanulids</taxon>
        <taxon>Escalloniales</taxon>
        <taxon>Escalloniaceae</taxon>
        <taxon>Escallonia</taxon>
    </lineage>
</organism>
<gene>
    <name evidence="2" type="ORF">RJ639_031171</name>
</gene>
<dbReference type="CDD" id="cd00303">
    <property type="entry name" value="retropepsin_like"/>
    <property type="match status" value="1"/>
</dbReference>
<reference evidence="2" key="1">
    <citation type="submission" date="2022-12" db="EMBL/GenBank/DDBJ databases">
        <title>Draft genome assemblies for two species of Escallonia (Escalloniales).</title>
        <authorList>
            <person name="Chanderbali A."/>
            <person name="Dervinis C."/>
            <person name="Anghel I."/>
            <person name="Soltis D."/>
            <person name="Soltis P."/>
            <person name="Zapata F."/>
        </authorList>
    </citation>
    <scope>NUCLEOTIDE SEQUENCE</scope>
    <source>
        <strain evidence="2">UCBG64.0493</strain>
        <tissue evidence="2">Leaf</tissue>
    </source>
</reference>
<feature type="region of interest" description="Disordered" evidence="1">
    <location>
        <begin position="1"/>
        <end position="20"/>
    </location>
</feature>
<proteinExistence type="predicted"/>
<evidence type="ECO:0000313" key="3">
    <source>
        <dbReference type="Proteomes" id="UP001188597"/>
    </source>
</evidence>
<accession>A0AA89BCW7</accession>
<dbReference type="Proteomes" id="UP001188597">
    <property type="component" value="Unassembled WGS sequence"/>
</dbReference>
<dbReference type="PANTHER" id="PTHR12917">
    <property type="entry name" value="ASPARTYL PROTEASE DDI-RELATED"/>
    <property type="match status" value="1"/>
</dbReference>
<protein>
    <submittedName>
        <fullName evidence="2">Uncharacterized protein</fullName>
    </submittedName>
</protein>
<feature type="compositionally biased region" description="Basic residues" evidence="1">
    <location>
        <begin position="1"/>
        <end position="11"/>
    </location>
</feature>
<name>A0AA89BCW7_9ASTE</name>
<comment type="caution">
    <text evidence="2">The sequence shown here is derived from an EMBL/GenBank/DDBJ whole genome shotgun (WGS) entry which is preliminary data.</text>
</comment>
<dbReference type="AlphaFoldDB" id="A0AA89BCW7"/>
<evidence type="ECO:0000256" key="1">
    <source>
        <dbReference type="SAM" id="MobiDB-lite"/>
    </source>
</evidence>
<evidence type="ECO:0000313" key="2">
    <source>
        <dbReference type="EMBL" id="KAK3035998.1"/>
    </source>
</evidence>
<dbReference type="EMBL" id="JAVXUP010000160">
    <property type="protein sequence ID" value="KAK3035998.1"/>
    <property type="molecule type" value="Genomic_DNA"/>
</dbReference>
<dbReference type="Pfam" id="PF08284">
    <property type="entry name" value="RVP_2"/>
    <property type="match status" value="1"/>
</dbReference>
<dbReference type="Gene3D" id="2.40.70.10">
    <property type="entry name" value="Acid Proteases"/>
    <property type="match status" value="1"/>
</dbReference>
<sequence>MIAFLKKHKGSKGYSSSSDGEARMGALQMVNAFVQKSREEAAKEKKSKKSWGLLYPTIDVAEKTQKVLADTRATHNFMSPRVAEWLGLKLTKDGSWFTAVNFEELPTKGVFKNVDLRIDGWTGKKDFNIIDMDELGVVLGMDFMKKSRSIHIAG</sequence>
<dbReference type="SUPFAM" id="SSF50630">
    <property type="entry name" value="Acid proteases"/>
    <property type="match status" value="1"/>
</dbReference>
<keyword evidence="3" id="KW-1185">Reference proteome</keyword>
<dbReference type="InterPro" id="IPR021109">
    <property type="entry name" value="Peptidase_aspartic_dom_sf"/>
</dbReference>